<feature type="transmembrane region" description="Helical" evidence="1">
    <location>
        <begin position="188"/>
        <end position="206"/>
    </location>
</feature>
<name>A0ABW1DEM7_9DEIO</name>
<dbReference type="Proteomes" id="UP001595979">
    <property type="component" value="Unassembled WGS sequence"/>
</dbReference>
<sequence length="223" mass="23267">MISRISAQAWRGAALGALWVQVAALLFTAAYALWRDPRSPDGWFGGLEALLAALALAWWTVLLGRLLRGQVTPPEDGTRRALSLTFPWLTALRLGLWGTLGLALLAGVAPEANPVALTALMTVWFGAIVSGNAVFGTLVRLSGAPGDPLLRQRLREWLNLSAALAVGMTVLNVVPVRGFSATPEPGTQLVYGLGGVLDVAATVLALRAVMALGPGSGEATAKP</sequence>
<reference evidence="3" key="1">
    <citation type="journal article" date="2019" name="Int. J. Syst. Evol. Microbiol.">
        <title>The Global Catalogue of Microorganisms (GCM) 10K type strain sequencing project: providing services to taxonomists for standard genome sequencing and annotation.</title>
        <authorList>
            <consortium name="The Broad Institute Genomics Platform"/>
            <consortium name="The Broad Institute Genome Sequencing Center for Infectious Disease"/>
            <person name="Wu L."/>
            <person name="Ma J."/>
        </authorList>
    </citation>
    <scope>NUCLEOTIDE SEQUENCE [LARGE SCALE GENOMIC DNA]</scope>
    <source>
        <strain evidence="3">CGMCC 1.15053</strain>
    </source>
</reference>
<keyword evidence="1" id="KW-0812">Transmembrane</keyword>
<feature type="transmembrane region" description="Helical" evidence="1">
    <location>
        <begin position="115"/>
        <end position="136"/>
    </location>
</feature>
<keyword evidence="1" id="KW-1133">Transmembrane helix</keyword>
<feature type="transmembrane region" description="Helical" evidence="1">
    <location>
        <begin position="46"/>
        <end position="67"/>
    </location>
</feature>
<feature type="transmembrane region" description="Helical" evidence="1">
    <location>
        <begin position="12"/>
        <end position="34"/>
    </location>
</feature>
<protein>
    <submittedName>
        <fullName evidence="2">Uncharacterized protein</fullName>
    </submittedName>
</protein>
<keyword evidence="3" id="KW-1185">Reference proteome</keyword>
<evidence type="ECO:0000256" key="1">
    <source>
        <dbReference type="SAM" id="Phobius"/>
    </source>
</evidence>
<evidence type="ECO:0000313" key="2">
    <source>
        <dbReference type="EMBL" id="MFC5846995.1"/>
    </source>
</evidence>
<feature type="transmembrane region" description="Helical" evidence="1">
    <location>
        <begin position="157"/>
        <end position="176"/>
    </location>
</feature>
<feature type="transmembrane region" description="Helical" evidence="1">
    <location>
        <begin position="88"/>
        <end position="109"/>
    </location>
</feature>
<dbReference type="EMBL" id="JBHSOH010000003">
    <property type="protein sequence ID" value="MFC5846995.1"/>
    <property type="molecule type" value="Genomic_DNA"/>
</dbReference>
<accession>A0ABW1DEM7</accession>
<comment type="caution">
    <text evidence="2">The sequence shown here is derived from an EMBL/GenBank/DDBJ whole genome shotgun (WGS) entry which is preliminary data.</text>
</comment>
<dbReference type="RefSeq" id="WP_380045733.1">
    <property type="nucleotide sequence ID" value="NZ_JBHSOH010000003.1"/>
</dbReference>
<proteinExistence type="predicted"/>
<keyword evidence="1" id="KW-0472">Membrane</keyword>
<organism evidence="2 3">
    <name type="scientific">Deinococcus petrolearius</name>
    <dbReference type="NCBI Taxonomy" id="1751295"/>
    <lineage>
        <taxon>Bacteria</taxon>
        <taxon>Thermotogati</taxon>
        <taxon>Deinococcota</taxon>
        <taxon>Deinococci</taxon>
        <taxon>Deinococcales</taxon>
        <taxon>Deinococcaceae</taxon>
        <taxon>Deinococcus</taxon>
    </lineage>
</organism>
<evidence type="ECO:0000313" key="3">
    <source>
        <dbReference type="Proteomes" id="UP001595979"/>
    </source>
</evidence>
<gene>
    <name evidence="2" type="ORF">ACFPQ6_01620</name>
</gene>